<comment type="function">
    <text evidence="1 9">Transcription factor that binds DNA in a non-specific manner, yet also specifically recognizes the core sequence 5'-CAC[GA]TG-3'. Activates the transcription of growth-related genes.</text>
</comment>
<dbReference type="SMART" id="SM00353">
    <property type="entry name" value="HLH"/>
    <property type="match status" value="1"/>
</dbReference>
<dbReference type="Ensembl" id="ENSOABT00000062599.1">
    <property type="protein sequence ID" value="ENSOABP00000065814.1"/>
    <property type="gene ID" value="ENSOABG00000002048.2"/>
</dbReference>
<dbReference type="GO" id="GO:0046983">
    <property type="term" value="F:protein dimerization activity"/>
    <property type="evidence" value="ECO:0007669"/>
    <property type="project" value="InterPro"/>
</dbReference>
<proteinExistence type="predicted"/>
<dbReference type="GO" id="GO:0005634">
    <property type="term" value="C:nucleus"/>
    <property type="evidence" value="ECO:0007669"/>
    <property type="project" value="UniProtKB-SubCell"/>
</dbReference>
<evidence type="ECO:0000256" key="2">
    <source>
        <dbReference type="ARBA" id="ARBA00004123"/>
    </source>
</evidence>
<evidence type="ECO:0000256" key="6">
    <source>
        <dbReference type="ARBA" id="ARBA00023163"/>
    </source>
</evidence>
<dbReference type="InterPro" id="IPR012682">
    <property type="entry name" value="Tscrpt_reg_Myc_N"/>
</dbReference>
<dbReference type="InterPro" id="IPR050433">
    <property type="entry name" value="Myc_transcription_factors"/>
</dbReference>
<evidence type="ECO:0000256" key="5">
    <source>
        <dbReference type="ARBA" id="ARBA00023159"/>
    </source>
</evidence>
<dbReference type="Pfam" id="PF00010">
    <property type="entry name" value="HLH"/>
    <property type="match status" value="1"/>
</dbReference>
<dbReference type="AlphaFoldDB" id="A0AAZ1XDV2"/>
<evidence type="ECO:0000313" key="14">
    <source>
        <dbReference type="Proteomes" id="UP000472276"/>
    </source>
</evidence>
<name>A0AAZ1XDV2_OREAU</name>
<organism evidence="13 14">
    <name type="scientific">Oreochromis aureus</name>
    <name type="common">Israeli tilapia</name>
    <name type="synonym">Chromis aureus</name>
    <dbReference type="NCBI Taxonomy" id="47969"/>
    <lineage>
        <taxon>Eukaryota</taxon>
        <taxon>Metazoa</taxon>
        <taxon>Chordata</taxon>
        <taxon>Craniata</taxon>
        <taxon>Vertebrata</taxon>
        <taxon>Euteleostomi</taxon>
        <taxon>Actinopterygii</taxon>
        <taxon>Neopterygii</taxon>
        <taxon>Teleostei</taxon>
        <taxon>Neoteleostei</taxon>
        <taxon>Acanthomorphata</taxon>
        <taxon>Ovalentaria</taxon>
        <taxon>Cichlomorphae</taxon>
        <taxon>Cichliformes</taxon>
        <taxon>Cichlidae</taxon>
        <taxon>African cichlids</taxon>
        <taxon>Pseudocrenilabrinae</taxon>
        <taxon>Oreochromini</taxon>
        <taxon>Oreochromis</taxon>
    </lineage>
</organism>
<dbReference type="GO" id="GO:0003700">
    <property type="term" value="F:DNA-binding transcription factor activity"/>
    <property type="evidence" value="ECO:0007669"/>
    <property type="project" value="InterPro"/>
</dbReference>
<dbReference type="CDD" id="cd11458">
    <property type="entry name" value="bHLHzip_c-Myc"/>
    <property type="match status" value="1"/>
</dbReference>
<reference evidence="13" key="2">
    <citation type="submission" date="2025-08" db="UniProtKB">
        <authorList>
            <consortium name="Ensembl"/>
        </authorList>
    </citation>
    <scope>IDENTIFICATION</scope>
</reference>
<dbReference type="PROSITE" id="PS50888">
    <property type="entry name" value="BHLH"/>
    <property type="match status" value="1"/>
</dbReference>
<evidence type="ECO:0000256" key="7">
    <source>
        <dbReference type="ARBA" id="ARBA00023242"/>
    </source>
</evidence>
<keyword evidence="4 9" id="KW-0238">DNA-binding</keyword>
<gene>
    <name evidence="13" type="primary">LOC116314968</name>
</gene>
<feature type="region of interest" description="Disordered" evidence="11">
    <location>
        <begin position="201"/>
        <end position="312"/>
    </location>
</feature>
<dbReference type="GO" id="GO:0003677">
    <property type="term" value="F:DNA binding"/>
    <property type="evidence" value="ECO:0007669"/>
    <property type="project" value="UniProtKB-UniRule"/>
</dbReference>
<keyword evidence="5" id="KW-0010">Activator</keyword>
<dbReference type="Pfam" id="PF01056">
    <property type="entry name" value="Myc_N"/>
    <property type="match status" value="1"/>
</dbReference>
<dbReference type="PANTHER" id="PTHR45851">
    <property type="entry name" value="MYC PROTO-ONCOGENE"/>
    <property type="match status" value="1"/>
</dbReference>
<dbReference type="PRINTS" id="PR00044">
    <property type="entry name" value="LEUZIPPRMYC"/>
</dbReference>
<keyword evidence="3" id="KW-0805">Transcription regulation</keyword>
<evidence type="ECO:0000256" key="10">
    <source>
        <dbReference type="SAM" id="Coils"/>
    </source>
</evidence>
<dbReference type="InterPro" id="IPR003327">
    <property type="entry name" value="Myc-LZ"/>
</dbReference>
<dbReference type="Gene3D" id="4.10.280.10">
    <property type="entry name" value="Helix-loop-helix DNA-binding domain"/>
    <property type="match status" value="1"/>
</dbReference>
<feature type="compositionally biased region" description="Acidic residues" evidence="11">
    <location>
        <begin position="216"/>
        <end position="232"/>
    </location>
</feature>
<dbReference type="InterPro" id="IPR011598">
    <property type="entry name" value="bHLH_dom"/>
</dbReference>
<keyword evidence="10" id="KW-0175">Coiled coil</keyword>
<feature type="compositionally biased region" description="Basic and acidic residues" evidence="11">
    <location>
        <begin position="296"/>
        <end position="312"/>
    </location>
</feature>
<keyword evidence="14" id="KW-1185">Reference proteome</keyword>
<feature type="domain" description="BHLH" evidence="12">
    <location>
        <begin position="302"/>
        <end position="354"/>
    </location>
</feature>
<reference evidence="14" key="1">
    <citation type="submission" date="2020-03" db="EMBL/GenBank/DDBJ databases">
        <title>Evolution of repeat sequences and sex chromosomes of tilapia species revealed by chromosome-level genomes.</title>
        <authorList>
            <person name="Xu L."/>
            <person name="Tao W."/>
            <person name="Wang D."/>
            <person name="Zhou Q."/>
        </authorList>
    </citation>
    <scope>NUCLEOTIDE SEQUENCE [LARGE SCALE GENOMIC DNA]</scope>
    <source>
        <strain evidence="14">Israel</strain>
    </source>
</reference>
<feature type="coiled-coil region" evidence="10">
    <location>
        <begin position="351"/>
        <end position="385"/>
    </location>
</feature>
<dbReference type="PIRSF" id="PIRSF001705">
    <property type="entry name" value="Myc_protein"/>
    <property type="match status" value="1"/>
</dbReference>
<evidence type="ECO:0000313" key="13">
    <source>
        <dbReference type="Ensembl" id="ENSOABP00000065814.1"/>
    </source>
</evidence>
<evidence type="ECO:0000259" key="12">
    <source>
        <dbReference type="PROSITE" id="PS50888"/>
    </source>
</evidence>
<evidence type="ECO:0000256" key="9">
    <source>
        <dbReference type="PIRNR" id="PIRNR001705"/>
    </source>
</evidence>
<comment type="subcellular location">
    <subcellularLocation>
        <location evidence="2 9">Nucleus</location>
    </subcellularLocation>
</comment>
<dbReference type="FunFam" id="4.10.280.10:FF:000019">
    <property type="entry name" value="Myc proto-oncogene protein"/>
    <property type="match status" value="1"/>
</dbReference>
<dbReference type="Proteomes" id="UP000472276">
    <property type="component" value="Unassembled WGS sequence"/>
</dbReference>
<comment type="subunit">
    <text evidence="8">Efficient DNA binding requires dimerization with another bHLH protein. Binds DNA as a heterodimer with MAX.</text>
</comment>
<evidence type="ECO:0000256" key="4">
    <source>
        <dbReference type="ARBA" id="ARBA00023125"/>
    </source>
</evidence>
<dbReference type="InterPro" id="IPR002418">
    <property type="entry name" value="Tscrpt_reg_Myc"/>
</dbReference>
<evidence type="ECO:0000256" key="11">
    <source>
        <dbReference type="SAM" id="MobiDB-lite"/>
    </source>
</evidence>
<evidence type="ECO:0000256" key="1">
    <source>
        <dbReference type="ARBA" id="ARBA00003607"/>
    </source>
</evidence>
<dbReference type="RefSeq" id="XP_039457587.1">
    <property type="nucleotide sequence ID" value="XM_039601653.1"/>
</dbReference>
<accession>A0AAZ1XDV2</accession>
<reference evidence="13" key="3">
    <citation type="submission" date="2025-09" db="UniProtKB">
        <authorList>
            <consortium name="Ensembl"/>
        </authorList>
    </citation>
    <scope>IDENTIFICATION</scope>
</reference>
<keyword evidence="6" id="KW-0804">Transcription</keyword>
<dbReference type="InterPro" id="IPR036638">
    <property type="entry name" value="HLH_DNA-bd_sf"/>
</dbReference>
<protein>
    <recommendedName>
        <fullName evidence="9">Transcriptional regulator</fullName>
    </recommendedName>
</protein>
<dbReference type="Pfam" id="PF02344">
    <property type="entry name" value="Myc-LZ"/>
    <property type="match status" value="1"/>
</dbReference>
<evidence type="ECO:0000256" key="8">
    <source>
        <dbReference type="ARBA" id="ARBA00025872"/>
    </source>
</evidence>
<dbReference type="GeneID" id="116314968"/>
<keyword evidence="7 9" id="KW-0539">Nucleus</keyword>
<evidence type="ECO:0000256" key="3">
    <source>
        <dbReference type="ARBA" id="ARBA00023015"/>
    </source>
</evidence>
<sequence>MLLKSSLPSKTPPQAAVMPPVLNSTNYDYDYDMVQPYFFLNGEEEDFYPPPRSQLLPAPSEDIWKKFELLPTPPLSPSRRPSLSAADHLEAVSDLLDDDHSSSAAFLQSFIIQDCMWSSSFAAATELEKVVSERLASLRARRDSCNTKTITDRTANEQVGGSQVSAGYLQDFHTSVTDCIDPSVVFLGEKQMDDGVAMEVGSELRLDSPPPSSSDSESEEEDEDDEEEEEIDVVTVDRRKSSQRSHISPLVLKRSHVNIHQHNYAAQQPPEKRVKAESSSAAPRQSGGRRCWSPKSEGEDNDKRRTHNVLERQRRNELKMSFMVLRDEVPAVANNEKAAKVVILKKATEFIMEVREQERKLLAKKDELRKRSRELKQRLQQLRTSH</sequence>
<dbReference type="SUPFAM" id="SSF47459">
    <property type="entry name" value="HLH, helix-loop-helix DNA-binding domain"/>
    <property type="match status" value="1"/>
</dbReference>